<sequence length="189" mass="21475">MTSPSSKRRDMDVMRLMMSDYEVHLSNEDSSSDFYVILHGPSDSPYTGGTWKIHVTLPTEYPYKSPSIGFCNKVFHPNVDVKSGSVCVDVLNQTWSPMFDLVNIFSVFLPQLLMYPNAHDPLNGEAGALYIQDREAYHKRVREFVEKYAMEKPKLGDSSPKQEPVPVPMVTVASDEEFSDVENDLEMEL</sequence>
<evidence type="ECO:0000313" key="20">
    <source>
        <dbReference type="Proteomes" id="UP000039324"/>
    </source>
</evidence>
<organism evidence="18 20">
    <name type="scientific">Plasmodiophora brassicae</name>
    <name type="common">Clubroot disease agent</name>
    <dbReference type="NCBI Taxonomy" id="37360"/>
    <lineage>
        <taxon>Eukaryota</taxon>
        <taxon>Sar</taxon>
        <taxon>Rhizaria</taxon>
        <taxon>Endomyxa</taxon>
        <taxon>Phytomyxea</taxon>
        <taxon>Plasmodiophorida</taxon>
        <taxon>Plasmodiophoridae</taxon>
        <taxon>Plasmodiophora</taxon>
    </lineage>
</organism>
<dbReference type="PANTHER" id="PTHR24068">
    <property type="entry name" value="UBIQUITIN-CONJUGATING ENZYME E2"/>
    <property type="match status" value="1"/>
</dbReference>
<dbReference type="OMA" id="KFYVRFK"/>
<evidence type="ECO:0000256" key="2">
    <source>
        <dbReference type="ARBA" id="ARBA00022741"/>
    </source>
</evidence>
<evidence type="ECO:0000256" key="6">
    <source>
        <dbReference type="ARBA" id="ARBA00022990"/>
    </source>
</evidence>
<gene>
    <name evidence="18" type="ORF">PBRA_002421</name>
    <name evidence="19" type="ORF">PLBR_LOCUS869</name>
</gene>
<dbReference type="Pfam" id="PF00179">
    <property type="entry name" value="UQ_con"/>
    <property type="match status" value="1"/>
</dbReference>
<evidence type="ECO:0000256" key="4">
    <source>
        <dbReference type="ARBA" id="ARBA00022840"/>
    </source>
</evidence>
<evidence type="ECO:0000256" key="7">
    <source>
        <dbReference type="ARBA" id="ARBA00060202"/>
    </source>
</evidence>
<evidence type="ECO:0000256" key="5">
    <source>
        <dbReference type="ARBA" id="ARBA00022843"/>
    </source>
</evidence>
<keyword evidence="20" id="KW-1185">Reference proteome</keyword>
<evidence type="ECO:0000256" key="13">
    <source>
        <dbReference type="ARBA" id="ARBA00082119"/>
    </source>
</evidence>
<accession>A0A0G4J4I6</accession>
<reference evidence="18 20" key="1">
    <citation type="submission" date="2015-02" db="EMBL/GenBank/DDBJ databases">
        <authorList>
            <person name="Chooi Y.-H."/>
        </authorList>
    </citation>
    <scope>NUCLEOTIDE SEQUENCE [LARGE SCALE GENOMIC DNA]</scope>
    <source>
        <strain evidence="18">E3</strain>
    </source>
</reference>
<evidence type="ECO:0000256" key="3">
    <source>
        <dbReference type="ARBA" id="ARBA00022786"/>
    </source>
</evidence>
<dbReference type="STRING" id="37360.A0A0G4J4I6"/>
<dbReference type="GO" id="GO:0004842">
    <property type="term" value="F:ubiquitin-protein transferase activity"/>
    <property type="evidence" value="ECO:0007669"/>
    <property type="project" value="UniProtKB-ARBA"/>
</dbReference>
<dbReference type="InterPro" id="IPR016135">
    <property type="entry name" value="UBQ-conjugating_enzyme/RWD"/>
</dbReference>
<keyword evidence="1" id="KW-0808">Transferase</keyword>
<evidence type="ECO:0000256" key="11">
    <source>
        <dbReference type="ARBA" id="ARBA00077502"/>
    </source>
</evidence>
<keyword evidence="6" id="KW-0007">Acetylation</keyword>
<keyword evidence="5" id="KW-0832">Ubl conjugation</keyword>
<reference evidence="19 21" key="2">
    <citation type="submission" date="2018-03" db="EMBL/GenBank/DDBJ databases">
        <authorList>
            <person name="Fogelqvist J."/>
        </authorList>
    </citation>
    <scope>NUCLEOTIDE SEQUENCE [LARGE SCALE GENOMIC DNA]</scope>
</reference>
<comment type="subunit">
    <text evidence="8">Interacts with MAEA and WDR26, components of the CTLH complex that contains GID4, RANBP9 and/or RANBP10, MKLN1, MAEA, RMND5A (or alternatively its paralog RMND5B), GID8, ARMC8, WDR26 and YPEL5.</text>
</comment>
<feature type="active site" description="Glycyl thioester intermediate" evidence="14">
    <location>
        <position position="87"/>
    </location>
</feature>
<keyword evidence="2 15" id="KW-0547">Nucleotide-binding</keyword>
<feature type="domain" description="UBC core" evidence="17">
    <location>
        <begin position="4"/>
        <end position="150"/>
    </location>
</feature>
<dbReference type="Proteomes" id="UP000039324">
    <property type="component" value="Unassembled WGS sequence"/>
</dbReference>
<evidence type="ECO:0000313" key="18">
    <source>
        <dbReference type="EMBL" id="CEP02156.1"/>
    </source>
</evidence>
<dbReference type="InterPro" id="IPR023313">
    <property type="entry name" value="UBQ-conjugating_AS"/>
</dbReference>
<keyword evidence="4 15" id="KW-0067">ATP-binding</keyword>
<evidence type="ECO:0000256" key="14">
    <source>
        <dbReference type="PROSITE-ProRule" id="PRU10133"/>
    </source>
</evidence>
<keyword evidence="19" id="KW-0496">Mitochondrion</keyword>
<name>A0A0G4J4I6_PLABS</name>
<evidence type="ECO:0000256" key="1">
    <source>
        <dbReference type="ARBA" id="ARBA00022679"/>
    </source>
</evidence>
<dbReference type="PROSITE" id="PS00183">
    <property type="entry name" value="UBC_1"/>
    <property type="match status" value="1"/>
</dbReference>
<evidence type="ECO:0000313" key="19">
    <source>
        <dbReference type="EMBL" id="SPQ93654.1"/>
    </source>
</evidence>
<feature type="compositionally biased region" description="Acidic residues" evidence="16">
    <location>
        <begin position="174"/>
        <end position="189"/>
    </location>
</feature>
<evidence type="ECO:0000313" key="21">
    <source>
        <dbReference type="Proteomes" id="UP000290189"/>
    </source>
</evidence>
<dbReference type="EMBL" id="OVEO01000001">
    <property type="protein sequence ID" value="SPQ93654.1"/>
    <property type="molecule type" value="Genomic_DNA"/>
</dbReference>
<dbReference type="Gene3D" id="3.10.110.10">
    <property type="entry name" value="Ubiquitin Conjugating Enzyme"/>
    <property type="match status" value="1"/>
</dbReference>
<evidence type="ECO:0000256" key="12">
    <source>
        <dbReference type="ARBA" id="ARBA00078369"/>
    </source>
</evidence>
<dbReference type="CDD" id="cd23797">
    <property type="entry name" value="UBCc_UBE2H"/>
    <property type="match status" value="1"/>
</dbReference>
<comment type="similarity">
    <text evidence="15">Belongs to the ubiquitin-conjugating enzyme family.</text>
</comment>
<dbReference type="GO" id="GO:0005524">
    <property type="term" value="F:ATP binding"/>
    <property type="evidence" value="ECO:0007669"/>
    <property type="project" value="UniProtKB-UniRule"/>
</dbReference>
<evidence type="ECO:0000256" key="10">
    <source>
        <dbReference type="ARBA" id="ARBA00076312"/>
    </source>
</evidence>
<dbReference type="AlphaFoldDB" id="A0A0G4J4I6"/>
<comment type="function">
    <text evidence="7">Accepts ubiquitin from the E1 complex and catalyzes its covalent attachment to other proteins. E2 ubiquitin conjugating enzyme that transfers ubiquitin to MAEA, a core component of the CTLH E3 ubiquitin-protein ligase complex. In vitro catalyzes 'Lys-11'- and 'Lys-48'-linked polyubiquitination. Capable, in vitro, to ubiquitinate histone H2A.</text>
</comment>
<proteinExistence type="inferred from homology"/>
<dbReference type="InterPro" id="IPR000608">
    <property type="entry name" value="UBC"/>
</dbReference>
<dbReference type="FunFam" id="3.10.110.10:FF:000078">
    <property type="entry name" value="ubiquitin-conjugating enzyme E2 H isoform X2"/>
    <property type="match status" value="1"/>
</dbReference>
<evidence type="ECO:0000259" key="17">
    <source>
        <dbReference type="PROSITE" id="PS50127"/>
    </source>
</evidence>
<dbReference type="PROSITE" id="PS50127">
    <property type="entry name" value="UBC_2"/>
    <property type="match status" value="1"/>
</dbReference>
<feature type="region of interest" description="Disordered" evidence="16">
    <location>
        <begin position="152"/>
        <end position="189"/>
    </location>
</feature>
<dbReference type="SUPFAM" id="SSF54495">
    <property type="entry name" value="UBC-like"/>
    <property type="match status" value="1"/>
</dbReference>
<evidence type="ECO:0000256" key="9">
    <source>
        <dbReference type="ARBA" id="ARBA00072436"/>
    </source>
</evidence>
<protein>
    <recommendedName>
        <fullName evidence="9">Ubiquitin-conjugating enzyme E2 H</fullName>
    </recommendedName>
    <alternativeName>
        <fullName evidence="12">(E3-independent) E2 ubiquitin-conjugating enzyme H</fullName>
    </alternativeName>
    <alternativeName>
        <fullName evidence="10">E2 ubiquitin-conjugating enzyme H</fullName>
    </alternativeName>
    <alternativeName>
        <fullName evidence="13">Ubiquitin carrier protein H</fullName>
    </alternativeName>
    <alternativeName>
        <fullName evidence="11">Ubiquitin-protein ligase H</fullName>
    </alternativeName>
</protein>
<dbReference type="OrthoDB" id="269518at2759"/>
<evidence type="ECO:0000256" key="15">
    <source>
        <dbReference type="RuleBase" id="RU362109"/>
    </source>
</evidence>
<keyword evidence="3 15" id="KW-0833">Ubl conjugation pathway</keyword>
<evidence type="ECO:0000256" key="8">
    <source>
        <dbReference type="ARBA" id="ARBA00063081"/>
    </source>
</evidence>
<evidence type="ECO:0000256" key="16">
    <source>
        <dbReference type="SAM" id="MobiDB-lite"/>
    </source>
</evidence>
<dbReference type="EMBL" id="CDSF01000122">
    <property type="protein sequence ID" value="CEP02156.1"/>
    <property type="molecule type" value="Genomic_DNA"/>
</dbReference>
<dbReference type="Proteomes" id="UP000290189">
    <property type="component" value="Unassembled WGS sequence"/>
</dbReference>
<geneLocation type="mitochondrion" evidence="19"/>
<dbReference type="SMART" id="SM00212">
    <property type="entry name" value="UBCc"/>
    <property type="match status" value="1"/>
</dbReference>